<evidence type="ECO:0000259" key="2">
    <source>
        <dbReference type="Pfam" id="PF16472"/>
    </source>
</evidence>
<protein>
    <recommendedName>
        <fullName evidence="2">Prolow-density lipoprotein receptor-related protein 1-like beta-propeller domain-containing protein</fullName>
    </recommendedName>
</protein>
<name>A0A2K9ES48_9FIRM</name>
<feature type="domain" description="Prolow-density lipoprotein receptor-related protein 1-like beta-propeller" evidence="2">
    <location>
        <begin position="136"/>
        <end position="345"/>
    </location>
</feature>
<keyword evidence="1" id="KW-1133">Transmembrane helix</keyword>
<dbReference type="EMBL" id="CP025197">
    <property type="protein sequence ID" value="AUG58370.1"/>
    <property type="molecule type" value="Genomic_DNA"/>
</dbReference>
<keyword evidence="1" id="KW-0472">Membrane</keyword>
<keyword evidence="4" id="KW-1185">Reference proteome</keyword>
<evidence type="ECO:0000256" key="1">
    <source>
        <dbReference type="SAM" id="Phobius"/>
    </source>
</evidence>
<dbReference type="RefSeq" id="WP_101302794.1">
    <property type="nucleotide sequence ID" value="NZ_CP025197.1"/>
</dbReference>
<gene>
    <name evidence="3" type="ORF">HVS_12485</name>
</gene>
<reference evidence="3 4" key="1">
    <citation type="submission" date="2017-12" db="EMBL/GenBank/DDBJ databases">
        <title>Complete genome sequence of Herbivorax saccincola GGR1, a novel Cellulosome-producing hydrolytic bacterium in a thermophilic biogas plant, established by Illumina and Nanopore MinION sequencing.</title>
        <authorList>
            <person name="Pechtl A."/>
            <person name="Ruckert C."/>
            <person name="Koeck D.E."/>
            <person name="Maus I."/>
            <person name="Winkler A."/>
            <person name="Kalinowski J."/>
            <person name="Puhler A."/>
            <person name="Schwarz W.W."/>
            <person name="Zverlov V.V."/>
            <person name="Schluter A."/>
            <person name="Liebl W."/>
        </authorList>
    </citation>
    <scope>NUCLEOTIDE SEQUENCE [LARGE SCALE GENOMIC DNA]</scope>
    <source>
        <strain evidence="4">SR1</strain>
    </source>
</reference>
<dbReference type="AlphaFoldDB" id="A0A2K9ES48"/>
<evidence type="ECO:0000313" key="3">
    <source>
        <dbReference type="EMBL" id="AUG58370.1"/>
    </source>
</evidence>
<dbReference type="InterPro" id="IPR032485">
    <property type="entry name" value="LRP1-like_beta_prop"/>
</dbReference>
<dbReference type="Pfam" id="PF16472">
    <property type="entry name" value="DUF5050"/>
    <property type="match status" value="1"/>
</dbReference>
<keyword evidence="1" id="KW-0812">Transmembrane</keyword>
<proteinExistence type="predicted"/>
<evidence type="ECO:0000313" key="4">
    <source>
        <dbReference type="Proteomes" id="UP000233534"/>
    </source>
</evidence>
<organism evidence="3 4">
    <name type="scientific">Acetivibrio saccincola</name>
    <dbReference type="NCBI Taxonomy" id="1677857"/>
    <lineage>
        <taxon>Bacteria</taxon>
        <taxon>Bacillati</taxon>
        <taxon>Bacillota</taxon>
        <taxon>Clostridia</taxon>
        <taxon>Eubacteriales</taxon>
        <taxon>Oscillospiraceae</taxon>
        <taxon>Acetivibrio</taxon>
    </lineage>
</organism>
<sequence>MTKKCIIMIWSMIFSVYFCGCLINVNDDAVLSVDSRNIKFQKSDYGNQIGNNSSVSMSQLPSANGCIVRMFKGNYVIDYDSLEINYLCGRLGCSHSGPPCISRYSIYNLQSYENMILCKNADLSYTTIYSIENNVMKPYINLEKDFEYFIRYKDYLIVVSTNNMLRVDLKTKEVLEINQKPGLVGNINCYNDKIYFCEQDFYLYEMELNGSNKRLLAKQAVKPQAVDSALYYLQIKEDNCNLMRINLETGESELILDNVSGSYNVSGRDIFYITEDRDGIPSLYKYNLDTSEITLLKKDHHRLNLYVCDNSEWIFEVVETDETGTGISNPYINAIKKDGTEIVKIEP</sequence>
<dbReference type="Proteomes" id="UP000233534">
    <property type="component" value="Chromosome"/>
</dbReference>
<accession>A0A2K9ES48</accession>
<dbReference type="KEGG" id="hsc:HVS_12485"/>
<dbReference type="SUPFAM" id="SSF69304">
    <property type="entry name" value="Tricorn protease N-terminal domain"/>
    <property type="match status" value="1"/>
</dbReference>
<feature type="transmembrane region" description="Helical" evidence="1">
    <location>
        <begin position="7"/>
        <end position="25"/>
    </location>
</feature>